<dbReference type="AlphaFoldDB" id="A0A1R1XGY0"/>
<reference evidence="3" key="1">
    <citation type="submission" date="2017-01" db="EMBL/GenBank/DDBJ databases">
        <authorList>
            <person name="Wang Y."/>
            <person name="White M."/>
            <person name="Kvist S."/>
            <person name="Moncalvo J.-M."/>
        </authorList>
    </citation>
    <scope>NUCLEOTIDE SEQUENCE [LARGE SCALE GENOMIC DNA]</scope>
    <source>
        <strain evidence="3">ID-206-W2</strain>
    </source>
</reference>
<evidence type="ECO:0000313" key="3">
    <source>
        <dbReference type="Proteomes" id="UP000187429"/>
    </source>
</evidence>
<dbReference type="Proteomes" id="UP000187429">
    <property type="component" value="Unassembled WGS sequence"/>
</dbReference>
<evidence type="ECO:0000313" key="2">
    <source>
        <dbReference type="EMBL" id="OMJ13880.1"/>
    </source>
</evidence>
<evidence type="ECO:0000256" key="1">
    <source>
        <dbReference type="SAM" id="MobiDB-lite"/>
    </source>
</evidence>
<gene>
    <name evidence="2" type="ORF">AYI69_g8812</name>
</gene>
<feature type="compositionally biased region" description="Polar residues" evidence="1">
    <location>
        <begin position="162"/>
        <end position="176"/>
    </location>
</feature>
<feature type="region of interest" description="Disordered" evidence="1">
    <location>
        <begin position="83"/>
        <end position="179"/>
    </location>
</feature>
<dbReference type="EMBL" id="LSSM01004877">
    <property type="protein sequence ID" value="OMJ13880.1"/>
    <property type="molecule type" value="Genomic_DNA"/>
</dbReference>
<accession>A0A1R1XGY0</accession>
<feature type="non-terminal residue" evidence="2">
    <location>
        <position position="219"/>
    </location>
</feature>
<protein>
    <submittedName>
        <fullName evidence="2">Uncharacterized protein</fullName>
    </submittedName>
</protein>
<keyword evidence="3" id="KW-1185">Reference proteome</keyword>
<feature type="compositionally biased region" description="Basic and acidic residues" evidence="1">
    <location>
        <begin position="131"/>
        <end position="147"/>
    </location>
</feature>
<comment type="caution">
    <text evidence="2">The sequence shown here is derived from an EMBL/GenBank/DDBJ whole genome shotgun (WGS) entry which is preliminary data.</text>
</comment>
<name>A0A1R1XGY0_9FUNG</name>
<sequence>MATKKPFKRARNTFSDVLKGYTPNGNAKPTILKKKDPKMIKSIFRYDQKIDMSQKKTTETIIPSFLDYEFGKIDIFYRGYTSEDSVEHNSQPEADEPSNVDQEPPKPLVSEQRRGTVGMKRPPASSIAIAESRKAEIHKATIDEPIQKKSLGQNLVPKNHGKNISENIGNYDANNSTEKKYKKIIIPSTPVSEDSYGYNTPTELEIMAERARNNQITET</sequence>
<organism evidence="2 3">
    <name type="scientific">Smittium culicis</name>
    <dbReference type="NCBI Taxonomy" id="133412"/>
    <lineage>
        <taxon>Eukaryota</taxon>
        <taxon>Fungi</taxon>
        <taxon>Fungi incertae sedis</taxon>
        <taxon>Zoopagomycota</taxon>
        <taxon>Kickxellomycotina</taxon>
        <taxon>Harpellomycetes</taxon>
        <taxon>Harpellales</taxon>
        <taxon>Legeriomycetaceae</taxon>
        <taxon>Smittium</taxon>
    </lineage>
</organism>
<proteinExistence type="predicted"/>